<evidence type="ECO:0000256" key="1">
    <source>
        <dbReference type="ARBA" id="ARBA00004651"/>
    </source>
</evidence>
<feature type="transmembrane region" description="Helical" evidence="7">
    <location>
        <begin position="784"/>
        <end position="800"/>
    </location>
</feature>
<dbReference type="GO" id="GO:0005524">
    <property type="term" value="F:ATP binding"/>
    <property type="evidence" value="ECO:0007669"/>
    <property type="project" value="InterPro"/>
</dbReference>
<feature type="transmembrane region" description="Helical" evidence="7">
    <location>
        <begin position="155"/>
        <end position="173"/>
    </location>
</feature>
<feature type="region of interest" description="Disordered" evidence="6">
    <location>
        <begin position="1"/>
        <end position="24"/>
    </location>
</feature>
<gene>
    <name evidence="9" type="ORF">IV500_14610</name>
</gene>
<dbReference type="RefSeq" id="WP_196397549.1">
    <property type="nucleotide sequence ID" value="NZ_JADNYM010000019.1"/>
</dbReference>
<feature type="transmembrane region" description="Helical" evidence="7">
    <location>
        <begin position="114"/>
        <end position="135"/>
    </location>
</feature>
<dbReference type="GO" id="GO:0005886">
    <property type="term" value="C:plasma membrane"/>
    <property type="evidence" value="ECO:0007669"/>
    <property type="project" value="UniProtKB-SubCell"/>
</dbReference>
<feature type="transmembrane region" description="Helical" evidence="7">
    <location>
        <begin position="203"/>
        <end position="221"/>
    </location>
</feature>
<comment type="caution">
    <text evidence="9">The sequence shown here is derived from an EMBL/GenBank/DDBJ whole genome shotgun (WGS) entry which is preliminary data.</text>
</comment>
<keyword evidence="10" id="KW-1185">Reference proteome</keyword>
<evidence type="ECO:0000256" key="7">
    <source>
        <dbReference type="SAM" id="Phobius"/>
    </source>
</evidence>
<feature type="transmembrane region" description="Helical" evidence="7">
    <location>
        <begin position="87"/>
        <end position="107"/>
    </location>
</feature>
<dbReference type="Gene3D" id="1.10.510.10">
    <property type="entry name" value="Transferase(Phosphotransferase) domain 1"/>
    <property type="match status" value="1"/>
</dbReference>
<evidence type="ECO:0000256" key="5">
    <source>
        <dbReference type="ARBA" id="ARBA00023136"/>
    </source>
</evidence>
<dbReference type="Pfam" id="PF03706">
    <property type="entry name" value="LPG_synthase_TM"/>
    <property type="match status" value="1"/>
</dbReference>
<feature type="transmembrane region" description="Helical" evidence="7">
    <location>
        <begin position="730"/>
        <end position="747"/>
    </location>
</feature>
<keyword evidence="5 7" id="KW-0472">Membrane</keyword>
<dbReference type="InterPro" id="IPR000719">
    <property type="entry name" value="Prot_kinase_dom"/>
</dbReference>
<evidence type="ECO:0000313" key="9">
    <source>
        <dbReference type="EMBL" id="MBG0740609.1"/>
    </source>
</evidence>
<keyword evidence="2" id="KW-1003">Cell membrane</keyword>
<evidence type="ECO:0000259" key="8">
    <source>
        <dbReference type="PROSITE" id="PS50011"/>
    </source>
</evidence>
<evidence type="ECO:0000256" key="3">
    <source>
        <dbReference type="ARBA" id="ARBA00022692"/>
    </source>
</evidence>
<dbReference type="InterPro" id="IPR022791">
    <property type="entry name" value="L-PG_synthase/AglD"/>
</dbReference>
<protein>
    <submittedName>
        <fullName evidence="9">Flippase-like domain-containing protein</fullName>
    </submittedName>
</protein>
<feature type="transmembrane region" description="Helical" evidence="7">
    <location>
        <begin position="537"/>
        <end position="558"/>
    </location>
</feature>
<dbReference type="AlphaFoldDB" id="A0A931G8W5"/>
<keyword evidence="4 7" id="KW-1133">Transmembrane helix</keyword>
<feature type="transmembrane region" description="Helical" evidence="7">
    <location>
        <begin position="180"/>
        <end position="197"/>
    </location>
</feature>
<dbReference type="PANTHER" id="PTHR39087">
    <property type="entry name" value="UPF0104 MEMBRANE PROTEIN MJ1595"/>
    <property type="match status" value="1"/>
</dbReference>
<feature type="transmembrane region" description="Helical" evidence="7">
    <location>
        <begin position="646"/>
        <end position="666"/>
    </location>
</feature>
<accession>A0A931G8W5</accession>
<proteinExistence type="predicted"/>
<reference evidence="9 10" key="1">
    <citation type="submission" date="2020-11" db="EMBL/GenBank/DDBJ databases">
        <title>Arthrobacter antarcticus sp. nov., isolated from Antarctic Soil.</title>
        <authorList>
            <person name="Li J."/>
        </authorList>
    </citation>
    <scope>NUCLEOTIDE SEQUENCE [LARGE SCALE GENOMIC DNA]</scope>
    <source>
        <strain evidence="9 10">Z1-20</strain>
    </source>
</reference>
<organism evidence="9 10">
    <name type="scientific">Arthrobacter terrae</name>
    <dbReference type="NCBI Taxonomy" id="2935737"/>
    <lineage>
        <taxon>Bacteria</taxon>
        <taxon>Bacillati</taxon>
        <taxon>Actinomycetota</taxon>
        <taxon>Actinomycetes</taxon>
        <taxon>Micrococcales</taxon>
        <taxon>Micrococcaceae</taxon>
        <taxon>Arthrobacter</taxon>
    </lineage>
</organism>
<dbReference type="PROSITE" id="PS50011">
    <property type="entry name" value="PROTEIN_KINASE_DOM"/>
    <property type="match status" value="1"/>
</dbReference>
<evidence type="ECO:0000256" key="4">
    <source>
        <dbReference type="ARBA" id="ARBA00022989"/>
    </source>
</evidence>
<dbReference type="EMBL" id="JADNYM010000019">
    <property type="protein sequence ID" value="MBG0740609.1"/>
    <property type="molecule type" value="Genomic_DNA"/>
</dbReference>
<feature type="transmembrane region" description="Helical" evidence="7">
    <location>
        <begin position="759"/>
        <end position="778"/>
    </location>
</feature>
<keyword evidence="3 7" id="KW-0812">Transmembrane</keyword>
<evidence type="ECO:0000313" key="10">
    <source>
        <dbReference type="Proteomes" id="UP000655366"/>
    </source>
</evidence>
<feature type="transmembrane region" description="Helical" evidence="7">
    <location>
        <begin position="616"/>
        <end position="640"/>
    </location>
</feature>
<evidence type="ECO:0000256" key="6">
    <source>
        <dbReference type="SAM" id="MobiDB-lite"/>
    </source>
</evidence>
<dbReference type="InterPro" id="IPR011009">
    <property type="entry name" value="Kinase-like_dom_sf"/>
</dbReference>
<sequence length="806" mass="85797">MATNPPGHKDASDSAHEPGKSARSGRYTRLRLSIGRHPSDLIRIVVAGVVLLGCRYIAQTPGTNPVEAAIASQIQQLPSRLVYGAEVFSWLGWWPGIVAGAAVALYLKRLRLGLALAASGAASWVLAVVLGWTLLPRPVPGGLLRGPGPNGFDFPDARTAVVAALASVAGPYLGRFTRNFGWVLVVLVAATDVFLGHSLPVDVFAGAVLGWGTGALFHILLGAPGRRTSEPVVRLALEQAGITGAQILAVHTGMLRPREYKLLTPDGNRLQMKIVRRLNRRAGPLYKLRRTLASLEVENDPRLSTPRHEVEHEAYITLLAERAGVGTLPVVLAGEIEHGPPYLIRRDIPGRQLSSLEAGDVSDTLLDELWANVLAMGDAHITHHDLRAQNILIDNEGHPHITDFTFSRIGGPGEQLWQDAAEMLVSVASVVGTGRAVASIQRCLPAPVLRGTLPHLQRLALHRRLRRQLPSERYSLAQLRETLAERIDAPIPSFRSPIRPTTVLVLLVGGLAIYLVLPELSNIDQVLVLVDRGDRLWLSITVVIGFLAILASAISVLGSSPRRLPVWKTVAVQVAAAFTGRTTAAGIGFFRINWVFLERTGLRGTHAVAVIALNRVAMGLVSAVGTALGIVIIGTAVPISTDAIPLGWPVLAGAAALLTAVVLFLGSPFGQRRILRPGMTRGREILSELLPTLRQPLRAVQLLGGCSAYLLLSAAGLATTLAAFTPDFPLLPVLAVFVVGSTLGQLAPTPGGLGTVEAAVIAGLTAIGIAPTNAVAAVLTSRVLTYWLPVLPGIVAFRILQHYKVI</sequence>
<name>A0A931G8W5_9MICC</name>
<dbReference type="Proteomes" id="UP000655366">
    <property type="component" value="Unassembled WGS sequence"/>
</dbReference>
<dbReference type="SUPFAM" id="SSF48317">
    <property type="entry name" value="Acid phosphatase/Vanadium-dependent haloperoxidase"/>
    <property type="match status" value="1"/>
</dbReference>
<dbReference type="PANTHER" id="PTHR39087:SF2">
    <property type="entry name" value="UPF0104 MEMBRANE PROTEIN MJ1595"/>
    <property type="match status" value="1"/>
</dbReference>
<comment type="subcellular location">
    <subcellularLocation>
        <location evidence="1">Cell membrane</location>
        <topology evidence="1">Multi-pass membrane protein</topology>
    </subcellularLocation>
</comment>
<dbReference type="GO" id="GO:0004672">
    <property type="term" value="F:protein kinase activity"/>
    <property type="evidence" value="ECO:0007669"/>
    <property type="project" value="InterPro"/>
</dbReference>
<dbReference type="InterPro" id="IPR036938">
    <property type="entry name" value="PAP2/HPO_sf"/>
</dbReference>
<feature type="transmembrane region" description="Helical" evidence="7">
    <location>
        <begin position="702"/>
        <end position="724"/>
    </location>
</feature>
<evidence type="ECO:0000256" key="2">
    <source>
        <dbReference type="ARBA" id="ARBA00022475"/>
    </source>
</evidence>
<feature type="domain" description="Protein kinase" evidence="8">
    <location>
        <begin position="232"/>
        <end position="547"/>
    </location>
</feature>
<feature type="compositionally biased region" description="Basic and acidic residues" evidence="6">
    <location>
        <begin position="7"/>
        <end position="20"/>
    </location>
</feature>
<feature type="transmembrane region" description="Helical" evidence="7">
    <location>
        <begin position="501"/>
        <end position="517"/>
    </location>
</feature>
<dbReference type="SUPFAM" id="SSF56112">
    <property type="entry name" value="Protein kinase-like (PK-like)"/>
    <property type="match status" value="1"/>
</dbReference>